<dbReference type="GO" id="GO:0016874">
    <property type="term" value="F:ligase activity"/>
    <property type="evidence" value="ECO:0007669"/>
    <property type="project" value="UniProtKB-KW"/>
</dbReference>
<dbReference type="NCBIfam" id="TIGR03688">
    <property type="entry name" value="depupylase_Dop"/>
    <property type="match status" value="1"/>
</dbReference>
<keyword evidence="2" id="KW-0436">Ligase</keyword>
<keyword evidence="2" id="KW-0647">Proteasome</keyword>
<dbReference type="GO" id="GO:0016811">
    <property type="term" value="F:hydrolase activity, acting on carbon-nitrogen (but not peptide) bonds, in linear amides"/>
    <property type="evidence" value="ECO:0007669"/>
    <property type="project" value="InterPro"/>
</dbReference>
<dbReference type="Proteomes" id="UP000029082">
    <property type="component" value="Unassembled WGS sequence"/>
</dbReference>
<keyword evidence="3" id="KW-1185">Reference proteome</keyword>
<dbReference type="RefSeq" id="WP_081882718.1">
    <property type="nucleotide sequence ID" value="NZ_JDUO01000003.1"/>
</dbReference>
<dbReference type="EMBL" id="JGZE01000001">
    <property type="protein sequence ID" value="KFI80229.1"/>
    <property type="molecule type" value="Genomic_DNA"/>
</dbReference>
<name>A0A087CAC9_9BIFI</name>
<comment type="caution">
    <text evidence="2">The sequence shown here is derived from an EMBL/GenBank/DDBJ whole genome shotgun (WGS) entry which is preliminary data.</text>
</comment>
<dbReference type="InterPro" id="IPR022366">
    <property type="entry name" value="Pup_deamidase"/>
</dbReference>
<organism evidence="2 3">
    <name type="scientific">Bifidobacterium mongoliense DSM 21395</name>
    <dbReference type="NCBI Taxonomy" id="1437603"/>
    <lineage>
        <taxon>Bacteria</taxon>
        <taxon>Bacillati</taxon>
        <taxon>Actinomycetota</taxon>
        <taxon>Actinomycetes</taxon>
        <taxon>Bifidobacteriales</taxon>
        <taxon>Bifidobacteriaceae</taxon>
        <taxon>Bifidobacterium</taxon>
    </lineage>
</organism>
<dbReference type="eggNOG" id="COG4122">
    <property type="taxonomic scope" value="Bacteria"/>
</dbReference>
<protein>
    <submittedName>
        <fullName evidence="2">Proteasome-associated protein</fullName>
        <ecNumber evidence="2">6.3.2.-</ecNumber>
    </submittedName>
</protein>
<sequence length="545" mass="60824">MSVRRVMGTETEYAVSCPADPHANAVRLSSAVVSGAADPRTSHIRWDYRQEDPVNDARGHRLPRSQVRPDMLTDAPQLQITNVMAPNGGRIYVDHAHPEYSAPETLDPFEAVRYDRAGDVLMLHAANAASRRAGTRIALHRNNADGKGASWGTHENYMMRRSVPFDLVASLLTAHFISRQIYVGSGRVGLGESSETPGFQLSQRADFIHVPIGLQTTFDRPIINTRDEPHSGPAFRRVHGIVGDANRMDVPQALKLGTTSMVLWLLESGQEHGIDLAGLFGRLMLEDPVASMHVVSHDLGLGSELRLEGGGTTAAWLMQVELMKAVQTMGARIYDTDSRGEPQWPDDATRRVMAMWRGALKDVATIRHADDETRLHLTDEASRVEWLLKWQLMERLRRRLGTSWGDMRLAACDLRWAALDPQESIFPTVQGRTQRLCDDARLREACSQAPEGTRAWCRAELLHRVPERLVAMSWSHVTLRDETADRGMVTVDMSDPLGYTRVLCTEDDIRDGSGARDGCDAPARDDRDARGDDVMPLVRDIVRRR</sequence>
<dbReference type="PANTHER" id="PTHR42307:SF2">
    <property type="entry name" value="PUP DEAMIDASE_DEPUPYLASE"/>
    <property type="match status" value="1"/>
</dbReference>
<dbReference type="GO" id="GO:0000502">
    <property type="term" value="C:proteasome complex"/>
    <property type="evidence" value="ECO:0007669"/>
    <property type="project" value="UniProtKB-KW"/>
</dbReference>
<accession>A0A087CAC9</accession>
<dbReference type="GO" id="GO:0070490">
    <property type="term" value="P:protein pupylation"/>
    <property type="evidence" value="ECO:0007669"/>
    <property type="project" value="TreeGrafter"/>
</dbReference>
<dbReference type="STRING" id="1437603.GCA_000771525_00985"/>
<dbReference type="InterPro" id="IPR004347">
    <property type="entry name" value="Pup_ligase/deamidase"/>
</dbReference>
<gene>
    <name evidence="2" type="ORF">BMON_0097</name>
</gene>
<evidence type="ECO:0000256" key="1">
    <source>
        <dbReference type="ARBA" id="ARBA00009114"/>
    </source>
</evidence>
<evidence type="ECO:0000313" key="3">
    <source>
        <dbReference type="Proteomes" id="UP000029082"/>
    </source>
</evidence>
<dbReference type="EC" id="6.3.2.-" evidence="2"/>
<proteinExistence type="inferred from homology"/>
<dbReference type="PANTHER" id="PTHR42307">
    <property type="entry name" value="PUP DEAMIDASE/DEPUPYLASE"/>
    <property type="match status" value="1"/>
</dbReference>
<dbReference type="GO" id="GO:0010498">
    <property type="term" value="P:proteasomal protein catabolic process"/>
    <property type="evidence" value="ECO:0007669"/>
    <property type="project" value="InterPro"/>
</dbReference>
<dbReference type="AlphaFoldDB" id="A0A087CAC9"/>
<dbReference type="GeneID" id="93094116"/>
<dbReference type="Pfam" id="PF03136">
    <property type="entry name" value="Pup_ligase"/>
    <property type="match status" value="1"/>
</dbReference>
<dbReference type="OrthoDB" id="9760627at2"/>
<comment type="similarity">
    <text evidence="1">Belongs to the Pup ligase/Pup deamidase family. Pup deamidase subfamily.</text>
</comment>
<dbReference type="GO" id="GO:0008233">
    <property type="term" value="F:peptidase activity"/>
    <property type="evidence" value="ECO:0007669"/>
    <property type="project" value="InterPro"/>
</dbReference>
<dbReference type="GO" id="GO:0019941">
    <property type="term" value="P:modification-dependent protein catabolic process"/>
    <property type="evidence" value="ECO:0007669"/>
    <property type="project" value="InterPro"/>
</dbReference>
<evidence type="ECO:0000313" key="2">
    <source>
        <dbReference type="EMBL" id="KFI80229.1"/>
    </source>
</evidence>
<reference evidence="2 3" key="1">
    <citation type="submission" date="2014-03" db="EMBL/GenBank/DDBJ databases">
        <title>Genomics of Bifidobacteria.</title>
        <authorList>
            <person name="Ventura M."/>
            <person name="Milani C."/>
            <person name="Lugli G.A."/>
        </authorList>
    </citation>
    <scope>NUCLEOTIDE SEQUENCE [LARGE SCALE GENOMIC DNA]</scope>
    <source>
        <strain evidence="2 3">DSM 21395</strain>
    </source>
</reference>
<dbReference type="GO" id="GO:0005524">
    <property type="term" value="F:ATP binding"/>
    <property type="evidence" value="ECO:0007669"/>
    <property type="project" value="TreeGrafter"/>
</dbReference>